<dbReference type="InterPro" id="IPR010657">
    <property type="entry name" value="ImpA_N"/>
</dbReference>
<accession>A0A5C1DIS1</accession>
<gene>
    <name evidence="3" type="primary">tssA</name>
    <name evidence="3" type="ORF">FYK34_10460</name>
</gene>
<protein>
    <submittedName>
        <fullName evidence="3">Type VI secretion system protein TssA</fullName>
    </submittedName>
</protein>
<dbReference type="Pfam" id="PF06812">
    <property type="entry name" value="ImpA_N"/>
    <property type="match status" value="1"/>
</dbReference>
<dbReference type="KEGG" id="chrm:FYK34_10460"/>
<dbReference type="InterPro" id="IPR017740">
    <property type="entry name" value="TssA-like"/>
</dbReference>
<evidence type="ECO:0000259" key="2">
    <source>
        <dbReference type="Pfam" id="PF06812"/>
    </source>
</evidence>
<dbReference type="NCBIfam" id="TIGR03363">
    <property type="entry name" value="VI_chp_8"/>
    <property type="match status" value="1"/>
</dbReference>
<dbReference type="RefSeq" id="WP_149296302.1">
    <property type="nucleotide sequence ID" value="NZ_CP043473.1"/>
</dbReference>
<dbReference type="PANTHER" id="PTHR37951">
    <property type="entry name" value="CYTOPLASMIC PROTEIN-RELATED"/>
    <property type="match status" value="1"/>
</dbReference>
<dbReference type="EMBL" id="CP043473">
    <property type="protein sequence ID" value="QEL55947.1"/>
    <property type="molecule type" value="Genomic_DNA"/>
</dbReference>
<evidence type="ECO:0000313" key="3">
    <source>
        <dbReference type="EMBL" id="QEL55947.1"/>
    </source>
</evidence>
<keyword evidence="4" id="KW-1185">Reference proteome</keyword>
<evidence type="ECO:0000313" key="4">
    <source>
        <dbReference type="Proteomes" id="UP000322079"/>
    </source>
</evidence>
<organism evidence="3 4">
    <name type="scientific">Chromobacterium paludis</name>
    <dbReference type="NCBI Taxonomy" id="2605945"/>
    <lineage>
        <taxon>Bacteria</taxon>
        <taxon>Pseudomonadati</taxon>
        <taxon>Pseudomonadota</taxon>
        <taxon>Betaproteobacteria</taxon>
        <taxon>Neisseriales</taxon>
        <taxon>Chromobacteriaceae</taxon>
        <taxon>Chromobacterium</taxon>
    </lineage>
</organism>
<reference evidence="3 4" key="1">
    <citation type="submission" date="2019-08" db="EMBL/GenBank/DDBJ databases">
        <title>Chromobacterium paludis, a novel bacterium isolated from a Maryland marsh pond.</title>
        <authorList>
            <person name="Blackburn M.B."/>
            <person name="Gundersen-Rindal D.E."/>
        </authorList>
    </citation>
    <scope>NUCLEOTIDE SEQUENCE [LARGE SCALE GENOMIC DNA]</scope>
    <source>
        <strain evidence="4">IIBBL 257-1</strain>
    </source>
</reference>
<name>A0A5C1DIS1_9NEIS</name>
<dbReference type="AlphaFoldDB" id="A0A5C1DIS1"/>
<dbReference type="PANTHER" id="PTHR37951:SF1">
    <property type="entry name" value="TYPE VI SECRETION SYSTEM COMPONENT TSSA1"/>
    <property type="match status" value="1"/>
</dbReference>
<feature type="region of interest" description="Disordered" evidence="1">
    <location>
        <begin position="258"/>
        <end position="289"/>
    </location>
</feature>
<feature type="domain" description="ImpA N-terminal" evidence="2">
    <location>
        <begin position="17"/>
        <end position="139"/>
    </location>
</feature>
<dbReference type="Proteomes" id="UP000322079">
    <property type="component" value="Chromosome"/>
</dbReference>
<proteinExistence type="predicted"/>
<evidence type="ECO:0000256" key="1">
    <source>
        <dbReference type="SAM" id="MobiDB-lite"/>
    </source>
</evidence>
<sequence>MSIELDAEAERRLADLLRPIADDAPCGEALRYATEYDELRELRRQDDPSLPAGVWERPLKQADWAGVEALAGRLLMERGKDLTVAAWLGEAWLHRRGLEGLRDALALLLRYCERYWDDVHPLPKDGDMSFRSGPLAWLIRVYAEVLETELPLLDAEPPREVTVPTLAVWREWSRLRLSEADGRAARHDCRQLEGWVKTLPPASREAAALTDARLLLQALDAWCDARMPADAPSFQPLRQALDHFMQTLQELGAMQPSLPAAAEAAPSTGERDVSAQPASDRQAEPANREEAYRQLRLIAGYLARTEPHSPVPYLIQRAVEWGDKPLRELLAELLASDAEARRLWSLLGVLP</sequence>